<evidence type="ECO:0000313" key="2">
    <source>
        <dbReference type="EMBL" id="KAL2273951.1"/>
    </source>
</evidence>
<dbReference type="Proteomes" id="UP001600888">
    <property type="component" value="Unassembled WGS sequence"/>
</dbReference>
<keyword evidence="3" id="KW-1185">Reference proteome</keyword>
<protein>
    <submittedName>
        <fullName evidence="2">Uncharacterized protein</fullName>
    </submittedName>
</protein>
<feature type="region of interest" description="Disordered" evidence="1">
    <location>
        <begin position="1"/>
        <end position="76"/>
    </location>
</feature>
<dbReference type="EMBL" id="JBAWTH010000169">
    <property type="protein sequence ID" value="KAL2273951.1"/>
    <property type="molecule type" value="Genomic_DNA"/>
</dbReference>
<comment type="caution">
    <text evidence="2">The sequence shown here is derived from an EMBL/GenBank/DDBJ whole genome shotgun (WGS) entry which is preliminary data.</text>
</comment>
<organism evidence="2 3">
    <name type="scientific">Diaporthe vaccinii</name>
    <dbReference type="NCBI Taxonomy" id="105482"/>
    <lineage>
        <taxon>Eukaryota</taxon>
        <taxon>Fungi</taxon>
        <taxon>Dikarya</taxon>
        <taxon>Ascomycota</taxon>
        <taxon>Pezizomycotina</taxon>
        <taxon>Sordariomycetes</taxon>
        <taxon>Sordariomycetidae</taxon>
        <taxon>Diaporthales</taxon>
        <taxon>Diaporthaceae</taxon>
        <taxon>Diaporthe</taxon>
        <taxon>Diaporthe eres species complex</taxon>
    </lineage>
</organism>
<accession>A0ABR4DVG2</accession>
<evidence type="ECO:0000313" key="3">
    <source>
        <dbReference type="Proteomes" id="UP001600888"/>
    </source>
</evidence>
<feature type="compositionally biased region" description="Low complexity" evidence="1">
    <location>
        <begin position="54"/>
        <end position="76"/>
    </location>
</feature>
<reference evidence="2 3" key="1">
    <citation type="submission" date="2024-03" db="EMBL/GenBank/DDBJ databases">
        <title>A high-quality draft genome sequence of Diaporthe vaccinii, a causative agent of upright dieback and viscid rot disease in cranberry plants.</title>
        <authorList>
            <person name="Sarrasin M."/>
            <person name="Lang B.F."/>
            <person name="Burger G."/>
        </authorList>
    </citation>
    <scope>NUCLEOTIDE SEQUENCE [LARGE SCALE GENOMIC DNA]</scope>
    <source>
        <strain evidence="2 3">IS7</strain>
    </source>
</reference>
<evidence type="ECO:0000256" key="1">
    <source>
        <dbReference type="SAM" id="MobiDB-lite"/>
    </source>
</evidence>
<gene>
    <name evidence="2" type="ORF">FJTKL_03747</name>
</gene>
<proteinExistence type="predicted"/>
<name>A0ABR4DVG2_9PEZI</name>
<sequence length="146" mass="15670">MDARLGPSCTSVSPLAAHPVRSPASQKLTTSPPSHPHTNPPTLSCPVLSSPVQSSPALLCSPPSSPKSTKPASSHHTLALTLTLTLTFTRNRPAFSSSAPRLPPPTIDHDPVLLIPTPRIAPFRAARSPWRLRDDNPSLRRLFRSD</sequence>